<dbReference type="OrthoDB" id="19092at2759"/>
<feature type="compositionally biased region" description="Low complexity" evidence="1">
    <location>
        <begin position="134"/>
        <end position="145"/>
    </location>
</feature>
<feature type="region of interest" description="Disordered" evidence="1">
    <location>
        <begin position="127"/>
        <end position="157"/>
    </location>
</feature>
<comment type="caution">
    <text evidence="2">The sequence shown here is derived from an EMBL/GenBank/DDBJ whole genome shotgun (WGS) entry which is preliminary data.</text>
</comment>
<protein>
    <submittedName>
        <fullName evidence="2">(apollo) hypothetical protein</fullName>
    </submittedName>
</protein>
<organism evidence="2 3">
    <name type="scientific">Parnassius apollo</name>
    <name type="common">Apollo butterfly</name>
    <name type="synonym">Papilio apollo</name>
    <dbReference type="NCBI Taxonomy" id="110799"/>
    <lineage>
        <taxon>Eukaryota</taxon>
        <taxon>Metazoa</taxon>
        <taxon>Ecdysozoa</taxon>
        <taxon>Arthropoda</taxon>
        <taxon>Hexapoda</taxon>
        <taxon>Insecta</taxon>
        <taxon>Pterygota</taxon>
        <taxon>Neoptera</taxon>
        <taxon>Endopterygota</taxon>
        <taxon>Lepidoptera</taxon>
        <taxon>Glossata</taxon>
        <taxon>Ditrysia</taxon>
        <taxon>Papilionoidea</taxon>
        <taxon>Papilionidae</taxon>
        <taxon>Parnassiinae</taxon>
        <taxon>Parnassini</taxon>
        <taxon>Parnassius</taxon>
        <taxon>Parnassius</taxon>
    </lineage>
</organism>
<evidence type="ECO:0000313" key="2">
    <source>
        <dbReference type="EMBL" id="CAG4992597.1"/>
    </source>
</evidence>
<dbReference type="AlphaFoldDB" id="A0A8S3X0I1"/>
<feature type="region of interest" description="Disordered" evidence="1">
    <location>
        <begin position="562"/>
        <end position="589"/>
    </location>
</feature>
<feature type="region of interest" description="Disordered" evidence="1">
    <location>
        <begin position="739"/>
        <end position="774"/>
    </location>
</feature>
<feature type="compositionally biased region" description="Basic residues" evidence="1">
    <location>
        <begin position="1"/>
        <end position="19"/>
    </location>
</feature>
<dbReference type="EMBL" id="CAJQZP010000885">
    <property type="protein sequence ID" value="CAG4992597.1"/>
    <property type="molecule type" value="Genomic_DNA"/>
</dbReference>
<reference evidence="2" key="1">
    <citation type="submission" date="2021-04" db="EMBL/GenBank/DDBJ databases">
        <authorList>
            <person name="Tunstrom K."/>
        </authorList>
    </citation>
    <scope>NUCLEOTIDE SEQUENCE</scope>
</reference>
<gene>
    <name evidence="2" type="ORF">PAPOLLO_LOCUS12342</name>
</gene>
<evidence type="ECO:0000256" key="1">
    <source>
        <dbReference type="SAM" id="MobiDB-lite"/>
    </source>
</evidence>
<sequence length="1241" mass="141737">MPEKPKRRKNNKNKRKNKNVHVDPSINNITPNKNTSIKTNEKEVTEEVKGSFDPNIELSNPGISLIPNKSNDICISNKYDKMILNESNSKNYLEEPCNFVEKCDSPSLCVENTSSDNQETSCTLETYTVESPDQSNKSQSKLSNSKKSRSVDDDESPRIVEIIEDNNMPLQNSIIALDTCSDIEWEKTLDLEENNLPKIEEPITGTLSITTIPLTVAHCEQPKLLSSEDEQSLRRYLQTLNLATHPTNSIEIKTEIEQIINSEIRHRLRKKGLTEEAFSQRLGPPRLLDVIDEEGSGESSIQSRRHSYLSDKKSDNDDLEDDVFEKPSQQSNLKKITGMQSNNNVRKKPSAKQIPQKCLLVGTKLKEPEICEARGNWTIQTVEKMTGAEVVYLTDSSSSTSSIHDVDDNIETEEETDASVRMITPIIEVTDTENFLKKTFISNNNRDTTNPMKRSDFTASKESMLSNINKQDGNDAMDQSRHEIEVLPTDNFKTNLIVKDINESEMIHDNLTSVEITKHKSASINTDSELKLVKHDYDFDLEMKVLKCELNDAINNLIKEVSDSESANENSKDSLTRQDSSSSVSSSQCTAIYNPNSSLLNEFSCNNNEESYHNSNDLKDGSRQSTAESHVNDVIEYAIGIPTPIQYDFNNKESQPQKLRDICVERISSLPYGFKILEELANVSLRLQNMNTLASGFTKEISKNTSNSKIRKSDCAQSTSSFEETTKRTKNYNSHIKNVNNIISPPSPPPPPVQPRHSSLKKSKEDHKISEKTTTSYVCLSPSQKMLMEKTNTVIAQENDSPVVDPRKNCVDRKDAIHTECTEIISTKPFKSQTGSRLLALICDPTITSNITSRHLNKFSEKQSDSTSKIQIEPTKSYRKYTNQGSGVASSQDVFKPIPPPRPKKLLSSFYDSDVNTNFAERSLKSMKRERKFFHFSTGNLNKEIEDDISTIQSMHKNYLDVKNRDNEVKSPRRPSLPQDICDQQMEYIRQKEKEVDAEIRRLEEEKFKPLVKKSPRAPMIEKKEINKEKMTKTYHKPYIKDEILWKTHIPEKVIKEKKYSLFSNSQEEILRDKMYSEYRNEIAEREQRKHHKVIKITNSPTANAKSISKSMSALDVLDSSVNNRIEEEFILKARERWNKLGIKDPESEDERYNMRNMYREPKVIEHKIKVIEAGEEKDVYKLPSHLQEFVSFTANDKEQESESSGESECEERPTHVVILCAVMILVLAIGRQIFRLLRND</sequence>
<keyword evidence="3" id="KW-1185">Reference proteome</keyword>
<feature type="region of interest" description="Disordered" evidence="1">
    <location>
        <begin position="1"/>
        <end position="40"/>
    </location>
</feature>
<feature type="compositionally biased region" description="Pro residues" evidence="1">
    <location>
        <begin position="745"/>
        <end position="754"/>
    </location>
</feature>
<proteinExistence type="predicted"/>
<feature type="compositionally biased region" description="Polar residues" evidence="1">
    <location>
        <begin position="25"/>
        <end position="37"/>
    </location>
</feature>
<feature type="compositionally biased region" description="Basic and acidic residues" evidence="1">
    <location>
        <begin position="762"/>
        <end position="771"/>
    </location>
</feature>
<dbReference type="Proteomes" id="UP000691718">
    <property type="component" value="Unassembled WGS sequence"/>
</dbReference>
<accession>A0A8S3X0I1</accession>
<name>A0A8S3X0I1_PARAO</name>
<evidence type="ECO:0000313" key="3">
    <source>
        <dbReference type="Proteomes" id="UP000691718"/>
    </source>
</evidence>
<feature type="region of interest" description="Disordered" evidence="1">
    <location>
        <begin position="293"/>
        <end position="332"/>
    </location>
</feature>